<dbReference type="SUPFAM" id="SSF47226">
    <property type="entry name" value="Histidine-containing phosphotransfer domain, HPT domain"/>
    <property type="match status" value="1"/>
</dbReference>
<dbReference type="eggNOG" id="COG2198">
    <property type="taxonomic scope" value="Bacteria"/>
</dbReference>
<dbReference type="Gene3D" id="1.20.120.160">
    <property type="entry name" value="HPT domain"/>
    <property type="match status" value="1"/>
</dbReference>
<evidence type="ECO:0000259" key="3">
    <source>
        <dbReference type="PROSITE" id="PS50894"/>
    </source>
</evidence>
<dbReference type="HOGENOM" id="CLU_136136_0_0_6"/>
<proteinExistence type="predicted"/>
<evidence type="ECO:0000256" key="1">
    <source>
        <dbReference type="ARBA" id="ARBA00023012"/>
    </source>
</evidence>
<reference evidence="4 5" key="1">
    <citation type="journal article" date="2011" name="BMC Genomics">
        <title>Insight into cross-talk between intra-amoebal pathogens.</title>
        <authorList>
            <person name="Gimenez G."/>
            <person name="Bertelli C."/>
            <person name="Moliner C."/>
            <person name="Robert C."/>
            <person name="Raoult D."/>
            <person name="Fournier P.E."/>
            <person name="Greub G."/>
        </authorList>
    </citation>
    <scope>NUCLEOTIDE SEQUENCE [LARGE SCALE GENOMIC DNA]</scope>
    <source>
        <strain evidence="4 5">LLAP12</strain>
    </source>
</reference>
<feature type="modified residue" description="Phosphohistidine" evidence="2">
    <location>
        <position position="114"/>
    </location>
</feature>
<keyword evidence="2" id="KW-0597">Phosphoprotein</keyword>
<evidence type="ECO:0000256" key="2">
    <source>
        <dbReference type="PROSITE-ProRule" id="PRU00110"/>
    </source>
</evidence>
<feature type="domain" description="HPt" evidence="3">
    <location>
        <begin position="75"/>
        <end position="168"/>
    </location>
</feature>
<sequence length="172" mass="19695">MQSGMNEVYTKPMTTDVLARIKNTYFAVNNDCTTATQQINTLGPDLPQTEDELFKLADFTVFDAQSALTGMGRDINLLKNILVSIIEKETPSDLAALHQAHSRGDWHMVEQLAHRMKSGFVYCGAEKLVHACQYLERYHKAGHTRVLERLYQQLLVVIDETNQQVNEWLRRK</sequence>
<dbReference type="EMBL" id="JH413798">
    <property type="protein sequence ID" value="EHL32507.1"/>
    <property type="molecule type" value="Genomic_DNA"/>
</dbReference>
<dbReference type="STRING" id="658187.LDG_5463"/>
<keyword evidence="5" id="KW-1185">Reference proteome</keyword>
<keyword evidence="1" id="KW-0902">Two-component regulatory system</keyword>
<accession>G9EJU7</accession>
<dbReference type="Proteomes" id="UP000002770">
    <property type="component" value="Unassembled WGS sequence"/>
</dbReference>
<protein>
    <recommendedName>
        <fullName evidence="3">HPt domain-containing protein</fullName>
    </recommendedName>
</protein>
<name>G9EJU7_9GAMM</name>
<dbReference type="GO" id="GO:0000160">
    <property type="term" value="P:phosphorelay signal transduction system"/>
    <property type="evidence" value="ECO:0007669"/>
    <property type="project" value="UniProtKB-KW"/>
</dbReference>
<dbReference type="GO" id="GO:0004672">
    <property type="term" value="F:protein kinase activity"/>
    <property type="evidence" value="ECO:0007669"/>
    <property type="project" value="UniProtKB-ARBA"/>
</dbReference>
<evidence type="ECO:0000313" key="4">
    <source>
        <dbReference type="EMBL" id="EHL32507.1"/>
    </source>
</evidence>
<gene>
    <name evidence="4" type="ORF">LDG_5463</name>
</gene>
<organism evidence="4 5">
    <name type="scientific">Legionella drancourtii LLAP12</name>
    <dbReference type="NCBI Taxonomy" id="658187"/>
    <lineage>
        <taxon>Bacteria</taxon>
        <taxon>Pseudomonadati</taxon>
        <taxon>Pseudomonadota</taxon>
        <taxon>Gammaproteobacteria</taxon>
        <taxon>Legionellales</taxon>
        <taxon>Legionellaceae</taxon>
        <taxon>Legionella</taxon>
    </lineage>
</organism>
<evidence type="ECO:0000313" key="5">
    <source>
        <dbReference type="Proteomes" id="UP000002770"/>
    </source>
</evidence>
<dbReference type="AlphaFoldDB" id="G9EJU7"/>
<dbReference type="Pfam" id="PF01627">
    <property type="entry name" value="Hpt"/>
    <property type="match status" value="1"/>
</dbReference>
<dbReference type="InParanoid" id="G9EJU7"/>
<dbReference type="PROSITE" id="PS50894">
    <property type="entry name" value="HPT"/>
    <property type="match status" value="1"/>
</dbReference>
<dbReference type="InterPro" id="IPR036641">
    <property type="entry name" value="HPT_dom_sf"/>
</dbReference>
<dbReference type="InterPro" id="IPR008207">
    <property type="entry name" value="Sig_transdc_His_kin_Hpt_dom"/>
</dbReference>